<sequence>MAYLMEKFQLLQHGELKETSMFIKNNEIQTIHISTAKLKFMKMNLEGFVIAPSFCTVAGEIGNGKQDSLMELYVRRGITSIIVPVPICYEFEVKEKVRTFRKKLETSPLDYVLALQIPQRLLTPSIMMYCKSAKIPAVFIEVDQLDALESLAWTWIKQSGFPYSPVLIPLFKEKEFDRGYEKRWVQLMRTVKISSLDSGLVAGEPLGLEQMKKLGIYPKKGDLHAGGEINYNIYLKEAAGDLLNGKHSLIYDKVIGTVSKGKVIRAGETLYLNPGDGREIIVQVPGFFI</sequence>
<evidence type="ECO:0000313" key="1">
    <source>
        <dbReference type="EMBL" id="RFU68489.1"/>
    </source>
</evidence>
<name>A0A372LND0_9BACI</name>
<proteinExistence type="predicted"/>
<comment type="caution">
    <text evidence="1">The sequence shown here is derived from an EMBL/GenBank/DDBJ whole genome shotgun (WGS) entry which is preliminary data.</text>
</comment>
<dbReference type="OrthoDB" id="2959323at2"/>
<evidence type="ECO:0000313" key="2">
    <source>
        <dbReference type="Proteomes" id="UP000264541"/>
    </source>
</evidence>
<dbReference type="Proteomes" id="UP000264541">
    <property type="component" value="Unassembled WGS sequence"/>
</dbReference>
<reference evidence="1 2" key="1">
    <citation type="submission" date="2018-08" db="EMBL/GenBank/DDBJ databases">
        <title>Bacillus chawlae sp. nov., Bacillus glennii sp. nov., and Bacillus saganii sp. nov. Isolated from the Vehicle Assembly Building at Kennedy Space Center where the Viking Spacecraft were Assembled.</title>
        <authorList>
            <person name="Seuylemezian A."/>
            <person name="Vaishampayan P."/>
        </authorList>
    </citation>
    <scope>NUCLEOTIDE SEQUENCE [LARGE SCALE GENOMIC DNA]</scope>
    <source>
        <strain evidence="1 2">V47-23a</strain>
    </source>
</reference>
<keyword evidence="2" id="KW-1185">Reference proteome</keyword>
<organism evidence="1 2">
    <name type="scientific">Peribacillus saganii</name>
    <dbReference type="NCBI Taxonomy" id="2303992"/>
    <lineage>
        <taxon>Bacteria</taxon>
        <taxon>Bacillati</taxon>
        <taxon>Bacillota</taxon>
        <taxon>Bacilli</taxon>
        <taxon>Bacillales</taxon>
        <taxon>Bacillaceae</taxon>
        <taxon>Peribacillus</taxon>
    </lineage>
</organism>
<dbReference type="RefSeq" id="WP_117327013.1">
    <property type="nucleotide sequence ID" value="NZ_QVTE01000033.1"/>
</dbReference>
<accession>A0A372LND0</accession>
<protein>
    <submittedName>
        <fullName evidence="1">Uncharacterized protein</fullName>
    </submittedName>
</protein>
<gene>
    <name evidence="1" type="ORF">D0469_12180</name>
</gene>
<dbReference type="AlphaFoldDB" id="A0A372LND0"/>
<dbReference type="EMBL" id="QVTE01000033">
    <property type="protein sequence ID" value="RFU68489.1"/>
    <property type="molecule type" value="Genomic_DNA"/>
</dbReference>